<feature type="domain" description="Inositolphosphotransferase Aur1/Ipt1" evidence="6">
    <location>
        <begin position="53"/>
        <end position="231"/>
    </location>
</feature>
<dbReference type="EMBL" id="BAAAQQ010000007">
    <property type="protein sequence ID" value="GAA2121478.1"/>
    <property type="molecule type" value="Genomic_DNA"/>
</dbReference>
<reference evidence="7 8" key="1">
    <citation type="journal article" date="2019" name="Int. J. Syst. Evol. Microbiol.">
        <title>The Global Catalogue of Microorganisms (GCM) 10K type strain sequencing project: providing services to taxonomists for standard genome sequencing and annotation.</title>
        <authorList>
            <consortium name="The Broad Institute Genomics Platform"/>
            <consortium name="The Broad Institute Genome Sequencing Center for Infectious Disease"/>
            <person name="Wu L."/>
            <person name="Ma J."/>
        </authorList>
    </citation>
    <scope>NUCLEOTIDE SEQUENCE [LARGE SCALE GENOMIC DNA]</scope>
    <source>
        <strain evidence="7 8">JCM 16021</strain>
    </source>
</reference>
<feature type="transmembrane region" description="Helical" evidence="5">
    <location>
        <begin position="116"/>
        <end position="134"/>
    </location>
</feature>
<evidence type="ECO:0000256" key="2">
    <source>
        <dbReference type="ARBA" id="ARBA00022692"/>
    </source>
</evidence>
<dbReference type="RefSeq" id="WP_344303131.1">
    <property type="nucleotide sequence ID" value="NZ_BAAAQQ010000007.1"/>
</dbReference>
<organism evidence="7 8">
    <name type="scientific">Nocardioides bigeumensis</name>
    <dbReference type="NCBI Taxonomy" id="433657"/>
    <lineage>
        <taxon>Bacteria</taxon>
        <taxon>Bacillati</taxon>
        <taxon>Actinomycetota</taxon>
        <taxon>Actinomycetes</taxon>
        <taxon>Propionibacteriales</taxon>
        <taxon>Nocardioidaceae</taxon>
        <taxon>Nocardioides</taxon>
    </lineage>
</organism>
<feature type="transmembrane region" description="Helical" evidence="5">
    <location>
        <begin position="16"/>
        <end position="36"/>
    </location>
</feature>
<comment type="caution">
    <text evidence="7">The sequence shown here is derived from an EMBL/GenBank/DDBJ whole genome shotgun (WGS) entry which is preliminary data.</text>
</comment>
<sequence>METVTRARAPLSASRVPWALGQTALVALGIVAYFRIRGLTETSVDVAVDHSRRILAIEGWLGLDVEHAVQAPVAASQSLATVANWVYIWGHWPVILTCMVWLVWRHREVFGLLRDGMLVSGFLGMLVFVAYPVAPPRLADLGLVDTVTVSSEAYRYLQPPAFVNQYAAMPSLHAGWDLLVGLAIVSAATSVWVRAAGLMMPLLMIWAVVATANHYVLDVIAGLVLVLVGHAAALRLEQRRDQRRRATSAELAWTS</sequence>
<evidence type="ECO:0000256" key="1">
    <source>
        <dbReference type="ARBA" id="ARBA00004141"/>
    </source>
</evidence>
<feature type="transmembrane region" description="Helical" evidence="5">
    <location>
        <begin position="215"/>
        <end position="236"/>
    </location>
</feature>
<evidence type="ECO:0000313" key="7">
    <source>
        <dbReference type="EMBL" id="GAA2121478.1"/>
    </source>
</evidence>
<keyword evidence="8" id="KW-1185">Reference proteome</keyword>
<keyword evidence="4 5" id="KW-0472">Membrane</keyword>
<evidence type="ECO:0000259" key="6">
    <source>
        <dbReference type="Pfam" id="PF14378"/>
    </source>
</evidence>
<name>A0ABN2Y4Y6_9ACTN</name>
<evidence type="ECO:0000256" key="3">
    <source>
        <dbReference type="ARBA" id="ARBA00022989"/>
    </source>
</evidence>
<dbReference type="Proteomes" id="UP001500575">
    <property type="component" value="Unassembled WGS sequence"/>
</dbReference>
<dbReference type="CDD" id="cd03386">
    <property type="entry name" value="PAP2_Aur1_like"/>
    <property type="match status" value="1"/>
</dbReference>
<dbReference type="PANTHER" id="PTHR31310">
    <property type="match status" value="1"/>
</dbReference>
<keyword evidence="3 5" id="KW-1133">Transmembrane helix</keyword>
<proteinExistence type="predicted"/>
<feature type="transmembrane region" description="Helical" evidence="5">
    <location>
        <begin position="191"/>
        <end position="209"/>
    </location>
</feature>
<dbReference type="InterPro" id="IPR026841">
    <property type="entry name" value="Aur1/Ipt1"/>
</dbReference>
<dbReference type="PANTHER" id="PTHR31310:SF7">
    <property type="entry name" value="PA-PHOSPHATASE RELATED-FAMILY PROTEIN DDB_G0268928"/>
    <property type="match status" value="1"/>
</dbReference>
<keyword evidence="2 5" id="KW-0812">Transmembrane</keyword>
<protein>
    <submittedName>
        <fullName evidence="7">Phosphatase PAP2 family protein</fullName>
    </submittedName>
</protein>
<evidence type="ECO:0000256" key="4">
    <source>
        <dbReference type="ARBA" id="ARBA00023136"/>
    </source>
</evidence>
<accession>A0ABN2Y4Y6</accession>
<dbReference type="Pfam" id="PF14378">
    <property type="entry name" value="PAP2_3"/>
    <property type="match status" value="1"/>
</dbReference>
<evidence type="ECO:0000256" key="5">
    <source>
        <dbReference type="SAM" id="Phobius"/>
    </source>
</evidence>
<evidence type="ECO:0000313" key="8">
    <source>
        <dbReference type="Proteomes" id="UP001500575"/>
    </source>
</evidence>
<feature type="transmembrane region" description="Helical" evidence="5">
    <location>
        <begin position="166"/>
        <end position="184"/>
    </location>
</feature>
<comment type="subcellular location">
    <subcellularLocation>
        <location evidence="1">Membrane</location>
        <topology evidence="1">Multi-pass membrane protein</topology>
    </subcellularLocation>
</comment>
<gene>
    <name evidence="7" type="ORF">GCM10009843_15740</name>
</gene>
<dbReference type="InterPro" id="IPR052185">
    <property type="entry name" value="IPC_Synthase-Related"/>
</dbReference>
<feature type="transmembrane region" description="Helical" evidence="5">
    <location>
        <begin position="86"/>
        <end position="104"/>
    </location>
</feature>